<sequence>MLNKHQRELPPPVKLLPPGEEGLYACVAVFSTLEENPPRCGKLASYYDEYGNPLCVSCAKPD</sequence>
<dbReference type="EMBL" id="LAZR01000487">
    <property type="protein sequence ID" value="KKN66904.1"/>
    <property type="molecule type" value="Genomic_DNA"/>
</dbReference>
<dbReference type="AlphaFoldDB" id="A0A0F9SIM5"/>
<protein>
    <submittedName>
        <fullName evidence="1">Uncharacterized protein</fullName>
    </submittedName>
</protein>
<comment type="caution">
    <text evidence="1">The sequence shown here is derived from an EMBL/GenBank/DDBJ whole genome shotgun (WGS) entry which is preliminary data.</text>
</comment>
<evidence type="ECO:0000313" key="1">
    <source>
        <dbReference type="EMBL" id="KKN66904.1"/>
    </source>
</evidence>
<reference evidence="1" key="1">
    <citation type="journal article" date="2015" name="Nature">
        <title>Complex archaea that bridge the gap between prokaryotes and eukaryotes.</title>
        <authorList>
            <person name="Spang A."/>
            <person name="Saw J.H."/>
            <person name="Jorgensen S.L."/>
            <person name="Zaremba-Niedzwiedzka K."/>
            <person name="Martijn J."/>
            <person name="Lind A.E."/>
            <person name="van Eijk R."/>
            <person name="Schleper C."/>
            <person name="Guy L."/>
            <person name="Ettema T.J."/>
        </authorList>
    </citation>
    <scope>NUCLEOTIDE SEQUENCE</scope>
</reference>
<name>A0A0F9SIM5_9ZZZZ</name>
<organism evidence="1">
    <name type="scientific">marine sediment metagenome</name>
    <dbReference type="NCBI Taxonomy" id="412755"/>
    <lineage>
        <taxon>unclassified sequences</taxon>
        <taxon>metagenomes</taxon>
        <taxon>ecological metagenomes</taxon>
    </lineage>
</organism>
<gene>
    <name evidence="1" type="ORF">LCGC14_0466790</name>
</gene>
<proteinExistence type="predicted"/>
<accession>A0A0F9SIM5</accession>